<evidence type="ECO:0000256" key="4">
    <source>
        <dbReference type="SAM" id="SignalP"/>
    </source>
</evidence>
<dbReference type="Gene3D" id="2.10.90.10">
    <property type="entry name" value="Cystine-knot cytokines"/>
    <property type="match status" value="1"/>
</dbReference>
<dbReference type="EMBL" id="OV651813">
    <property type="protein sequence ID" value="CAH1099474.1"/>
    <property type="molecule type" value="Genomic_DNA"/>
</dbReference>
<dbReference type="GO" id="GO:0005615">
    <property type="term" value="C:extracellular space"/>
    <property type="evidence" value="ECO:0007669"/>
    <property type="project" value="UniProtKB-ARBA"/>
</dbReference>
<dbReference type="InterPro" id="IPR029034">
    <property type="entry name" value="Cystine-knot_cytokine"/>
</dbReference>
<feature type="chain" id="PRO_5040410359" description="Spaetzle domain-containing protein" evidence="4">
    <location>
        <begin position="25"/>
        <end position="229"/>
    </location>
</feature>
<dbReference type="GO" id="GO:0045087">
    <property type="term" value="P:innate immune response"/>
    <property type="evidence" value="ECO:0007669"/>
    <property type="project" value="TreeGrafter"/>
</dbReference>
<accession>A0A9P0CHV7</accession>
<dbReference type="InterPro" id="IPR032104">
    <property type="entry name" value="Spaetzle"/>
</dbReference>
<dbReference type="PANTHER" id="PTHR23199">
    <property type="entry name" value="NEUROTROPHIN 1-RELATED"/>
    <property type="match status" value="1"/>
</dbReference>
<evidence type="ECO:0000313" key="6">
    <source>
        <dbReference type="EMBL" id="CAH1099474.1"/>
    </source>
</evidence>
<feature type="signal peptide" evidence="4">
    <location>
        <begin position="1"/>
        <end position="24"/>
    </location>
</feature>
<proteinExistence type="predicted"/>
<feature type="domain" description="Spaetzle" evidence="5">
    <location>
        <begin position="119"/>
        <end position="214"/>
    </location>
</feature>
<dbReference type="Pfam" id="PF16077">
    <property type="entry name" value="Spaetzle"/>
    <property type="match status" value="1"/>
</dbReference>
<evidence type="ECO:0000256" key="3">
    <source>
        <dbReference type="ARBA" id="ARBA00023180"/>
    </source>
</evidence>
<dbReference type="GO" id="GO:0008083">
    <property type="term" value="F:growth factor activity"/>
    <property type="evidence" value="ECO:0007669"/>
    <property type="project" value="TreeGrafter"/>
</dbReference>
<dbReference type="FunFam" id="2.10.90.10:FF:000056">
    <property type="entry name" value="Protein spaetzle"/>
    <property type="match status" value="1"/>
</dbReference>
<evidence type="ECO:0000256" key="2">
    <source>
        <dbReference type="ARBA" id="ARBA00023157"/>
    </source>
</evidence>
<keyword evidence="7" id="KW-1185">Reference proteome</keyword>
<keyword evidence="2" id="KW-1015">Disulfide bond</keyword>
<dbReference type="PANTHER" id="PTHR23199:SF12">
    <property type="entry name" value="NEUROTROPHIN 1-RELATED"/>
    <property type="match status" value="1"/>
</dbReference>
<evidence type="ECO:0000259" key="5">
    <source>
        <dbReference type="Pfam" id="PF16077"/>
    </source>
</evidence>
<dbReference type="InterPro" id="IPR052444">
    <property type="entry name" value="Spz/Toll_ligand-like"/>
</dbReference>
<protein>
    <recommendedName>
        <fullName evidence="5">Spaetzle domain-containing protein</fullName>
    </recommendedName>
</protein>
<dbReference type="SUPFAM" id="SSF57501">
    <property type="entry name" value="Cystine-knot cytokines"/>
    <property type="match status" value="1"/>
</dbReference>
<gene>
    <name evidence="6" type="ORF">PSYICH_LOCUS1284</name>
</gene>
<evidence type="ECO:0000256" key="1">
    <source>
        <dbReference type="ARBA" id="ARBA00022729"/>
    </source>
</evidence>
<organism evidence="6 7">
    <name type="scientific">Psylliodes chrysocephalus</name>
    <dbReference type="NCBI Taxonomy" id="3402493"/>
    <lineage>
        <taxon>Eukaryota</taxon>
        <taxon>Metazoa</taxon>
        <taxon>Ecdysozoa</taxon>
        <taxon>Arthropoda</taxon>
        <taxon>Hexapoda</taxon>
        <taxon>Insecta</taxon>
        <taxon>Pterygota</taxon>
        <taxon>Neoptera</taxon>
        <taxon>Endopterygota</taxon>
        <taxon>Coleoptera</taxon>
        <taxon>Polyphaga</taxon>
        <taxon>Cucujiformia</taxon>
        <taxon>Chrysomeloidea</taxon>
        <taxon>Chrysomelidae</taxon>
        <taxon>Galerucinae</taxon>
        <taxon>Alticini</taxon>
        <taxon>Psylliodes</taxon>
    </lineage>
</organism>
<keyword evidence="3" id="KW-0325">Glycoprotein</keyword>
<dbReference type="GO" id="GO:0005121">
    <property type="term" value="F:Toll binding"/>
    <property type="evidence" value="ECO:0007669"/>
    <property type="project" value="TreeGrafter"/>
</dbReference>
<name>A0A9P0CHV7_9CUCU</name>
<dbReference type="Proteomes" id="UP001153636">
    <property type="component" value="Chromosome 1"/>
</dbReference>
<dbReference type="OrthoDB" id="6359065at2759"/>
<keyword evidence="1 4" id="KW-0732">Signal</keyword>
<reference evidence="6" key="1">
    <citation type="submission" date="2022-01" db="EMBL/GenBank/DDBJ databases">
        <authorList>
            <person name="King R."/>
        </authorList>
    </citation>
    <scope>NUCLEOTIDE SEQUENCE</scope>
</reference>
<dbReference type="GO" id="GO:0021556">
    <property type="term" value="P:central nervous system formation"/>
    <property type="evidence" value="ECO:0007669"/>
    <property type="project" value="TreeGrafter"/>
</dbReference>
<sequence length="229" mass="26506">MMIGNKWYLVLFFIIFSLVLCTSAKPLLVEKMMASNETLKRFPRFSDIFFPEDDMSSEELPRLESPPTCADGSTFCEHFLEYPQNYLKNVLKEHAVNKALFGMDIVPEFGTRDGNGDTFICKSRVRTIFPKVGKNTRNDWKIIINQGKEEGYVQGVVIETCIREGKQCDLLGDIVNDYTTTCKQKYIYRRLLSLDSHGKPAQDTFMLPSACCCTYRRNYDFLSEYLKRK</sequence>
<evidence type="ECO:0000313" key="7">
    <source>
        <dbReference type="Proteomes" id="UP001153636"/>
    </source>
</evidence>
<dbReference type="AlphaFoldDB" id="A0A9P0CHV7"/>